<dbReference type="WBParaSite" id="Pan_g20661.t1">
    <property type="protein sequence ID" value="Pan_g20661.t1"/>
    <property type="gene ID" value="Pan_g20661"/>
</dbReference>
<protein>
    <submittedName>
        <fullName evidence="3">Uncharacterized protein</fullName>
    </submittedName>
</protein>
<keyword evidence="1" id="KW-0732">Signal</keyword>
<name>A0A7E4VGU8_PANRE</name>
<evidence type="ECO:0000313" key="2">
    <source>
        <dbReference type="Proteomes" id="UP000492821"/>
    </source>
</evidence>
<reference evidence="3" key="2">
    <citation type="submission" date="2020-10" db="UniProtKB">
        <authorList>
            <consortium name="WormBaseParasite"/>
        </authorList>
    </citation>
    <scope>IDENTIFICATION</scope>
</reference>
<proteinExistence type="predicted"/>
<accession>A0A7E4VGU8</accession>
<evidence type="ECO:0000256" key="1">
    <source>
        <dbReference type="SAM" id="SignalP"/>
    </source>
</evidence>
<sequence>MAKAAAIIAAFAFCAFVADGQPPLYPTNFAYQPNYGYPVNYGYPPNFAYPPNSVYSINVFYPTNIGFPNQFPHPSNNPYPNSNTHANITTVKPLGRLDFCVPIPRGGLDCTYRYETYDYWCQNIFATKNAVSFDTHGKCMFLFEERDCKGRHFRALPSPDKFHVPIANTTWSYKLC</sequence>
<feature type="signal peptide" evidence="1">
    <location>
        <begin position="1"/>
        <end position="20"/>
    </location>
</feature>
<keyword evidence="2" id="KW-1185">Reference proteome</keyword>
<feature type="chain" id="PRO_5028908988" evidence="1">
    <location>
        <begin position="21"/>
        <end position="176"/>
    </location>
</feature>
<organism evidence="2 3">
    <name type="scientific">Panagrellus redivivus</name>
    <name type="common">Microworm</name>
    <dbReference type="NCBI Taxonomy" id="6233"/>
    <lineage>
        <taxon>Eukaryota</taxon>
        <taxon>Metazoa</taxon>
        <taxon>Ecdysozoa</taxon>
        <taxon>Nematoda</taxon>
        <taxon>Chromadorea</taxon>
        <taxon>Rhabditida</taxon>
        <taxon>Tylenchina</taxon>
        <taxon>Panagrolaimomorpha</taxon>
        <taxon>Panagrolaimoidea</taxon>
        <taxon>Panagrolaimidae</taxon>
        <taxon>Panagrellus</taxon>
    </lineage>
</organism>
<reference evidence="2" key="1">
    <citation type="journal article" date="2013" name="Genetics">
        <title>The draft genome and transcriptome of Panagrellus redivivus are shaped by the harsh demands of a free-living lifestyle.</title>
        <authorList>
            <person name="Srinivasan J."/>
            <person name="Dillman A.R."/>
            <person name="Macchietto M.G."/>
            <person name="Heikkinen L."/>
            <person name="Lakso M."/>
            <person name="Fracchia K.M."/>
            <person name="Antoshechkin I."/>
            <person name="Mortazavi A."/>
            <person name="Wong G."/>
            <person name="Sternberg P.W."/>
        </authorList>
    </citation>
    <scope>NUCLEOTIDE SEQUENCE [LARGE SCALE GENOMIC DNA]</scope>
    <source>
        <strain evidence="2">MT8872</strain>
    </source>
</reference>
<evidence type="ECO:0000313" key="3">
    <source>
        <dbReference type="WBParaSite" id="Pan_g20661.t1"/>
    </source>
</evidence>
<dbReference type="AlphaFoldDB" id="A0A7E4VGU8"/>
<dbReference type="Proteomes" id="UP000492821">
    <property type="component" value="Unassembled WGS sequence"/>
</dbReference>